<dbReference type="InterPro" id="IPR002560">
    <property type="entry name" value="Transposase_DDE"/>
</dbReference>
<evidence type="ECO:0000313" key="2">
    <source>
        <dbReference type="EMBL" id="MDP9848836.1"/>
    </source>
</evidence>
<dbReference type="Pfam" id="PF01610">
    <property type="entry name" value="DDE_Tnp_ISL3"/>
    <property type="match status" value="1"/>
</dbReference>
<dbReference type="Proteomes" id="UP001225356">
    <property type="component" value="Unassembled WGS sequence"/>
</dbReference>
<reference evidence="2 3" key="1">
    <citation type="submission" date="2023-07" db="EMBL/GenBank/DDBJ databases">
        <title>Sequencing the genomes of 1000 actinobacteria strains.</title>
        <authorList>
            <person name="Klenk H.-P."/>
        </authorList>
    </citation>
    <scope>NUCLEOTIDE SEQUENCE [LARGE SCALE GENOMIC DNA]</scope>
    <source>
        <strain evidence="2 3">DSM 46740</strain>
    </source>
</reference>
<name>A0ABT9QQ24_9ACTN</name>
<organism evidence="2 3">
    <name type="scientific">Streptosporangium lutulentum</name>
    <dbReference type="NCBI Taxonomy" id="1461250"/>
    <lineage>
        <taxon>Bacteria</taxon>
        <taxon>Bacillati</taxon>
        <taxon>Actinomycetota</taxon>
        <taxon>Actinomycetes</taxon>
        <taxon>Streptosporangiales</taxon>
        <taxon>Streptosporangiaceae</taxon>
        <taxon>Streptosporangium</taxon>
    </lineage>
</organism>
<gene>
    <name evidence="2" type="ORF">J2853_008047</name>
</gene>
<dbReference type="PANTHER" id="PTHR33498">
    <property type="entry name" value="TRANSPOSASE FOR INSERTION SEQUENCE ELEMENT IS1557"/>
    <property type="match status" value="1"/>
</dbReference>
<evidence type="ECO:0000313" key="3">
    <source>
        <dbReference type="Proteomes" id="UP001225356"/>
    </source>
</evidence>
<sequence>MLIDAETRRRIDVLPDRTADTLEAWLRAHPGVKIVCRDGSGAYAEAIRRALPHAIQVGDRWHLWHNLGQAVAKAVAAHSACWAKAGPLLQDGQRAQTIRERWHQVHDLLGKNVGLLECARRRCSSR</sequence>
<accession>A0ABT9QQ24</accession>
<proteinExistence type="predicted"/>
<feature type="domain" description="Transposase IS204/IS1001/IS1096/IS1165 DDE" evidence="1">
    <location>
        <begin position="4"/>
        <end position="78"/>
    </location>
</feature>
<evidence type="ECO:0000259" key="1">
    <source>
        <dbReference type="Pfam" id="PF01610"/>
    </source>
</evidence>
<comment type="caution">
    <text evidence="2">The sequence shown here is derived from an EMBL/GenBank/DDBJ whole genome shotgun (WGS) entry which is preliminary data.</text>
</comment>
<dbReference type="PANTHER" id="PTHR33498:SF1">
    <property type="entry name" value="TRANSPOSASE FOR INSERTION SEQUENCE ELEMENT IS1557"/>
    <property type="match status" value="1"/>
</dbReference>
<keyword evidence="3" id="KW-1185">Reference proteome</keyword>
<dbReference type="InterPro" id="IPR047951">
    <property type="entry name" value="Transpos_ISL3"/>
</dbReference>
<protein>
    <recommendedName>
        <fullName evidence="1">Transposase IS204/IS1001/IS1096/IS1165 DDE domain-containing protein</fullName>
    </recommendedName>
</protein>
<dbReference type="EMBL" id="JAUSQU010000001">
    <property type="protein sequence ID" value="MDP9848836.1"/>
    <property type="molecule type" value="Genomic_DNA"/>
</dbReference>